<keyword evidence="2" id="KW-1185">Reference proteome</keyword>
<dbReference type="Proteomes" id="UP001203036">
    <property type="component" value="Unassembled WGS sequence"/>
</dbReference>
<dbReference type="EMBL" id="JAMQGO010000004">
    <property type="protein sequence ID" value="MCM2562097.1"/>
    <property type="molecule type" value="Genomic_DNA"/>
</dbReference>
<organism evidence="1 2">
    <name type="scientific">Lutimaribacter degradans</name>
    <dbReference type="NCBI Taxonomy" id="2945989"/>
    <lineage>
        <taxon>Bacteria</taxon>
        <taxon>Pseudomonadati</taxon>
        <taxon>Pseudomonadota</taxon>
        <taxon>Alphaproteobacteria</taxon>
        <taxon>Rhodobacterales</taxon>
        <taxon>Roseobacteraceae</taxon>
        <taxon>Lutimaribacter</taxon>
    </lineage>
</organism>
<reference evidence="1" key="1">
    <citation type="submission" date="2022-06" db="EMBL/GenBank/DDBJ databases">
        <title>Lutimaribacter sp. EGI FJ00013, a novel bacterium isolated from a salt lake sediment enrichment.</title>
        <authorList>
            <person name="Gao L."/>
            <person name="Fang B.-Z."/>
            <person name="Li W.-J."/>
        </authorList>
    </citation>
    <scope>NUCLEOTIDE SEQUENCE</scope>
    <source>
        <strain evidence="1">EGI FJ00013</strain>
    </source>
</reference>
<evidence type="ECO:0000313" key="1">
    <source>
        <dbReference type="EMBL" id="MCM2562097.1"/>
    </source>
</evidence>
<gene>
    <name evidence="1" type="ORF">M8744_08060</name>
</gene>
<evidence type="ECO:0000313" key="2">
    <source>
        <dbReference type="Proteomes" id="UP001203036"/>
    </source>
</evidence>
<name>A0ACC5ZUY2_9RHOB</name>
<sequence length="100" mass="10935">MQDIATMLGSLHRPRLLLRAARIGAHDYRRGAHLRPLLKTATLPVAGAAVMALLEIEQEMDDARRRGDAAYSPRHHVSVLIALMGEARQMRASQSGADPS</sequence>
<proteinExistence type="predicted"/>
<protein>
    <submittedName>
        <fullName evidence="1">DUF6477 family protein</fullName>
    </submittedName>
</protein>
<comment type="caution">
    <text evidence="1">The sequence shown here is derived from an EMBL/GenBank/DDBJ whole genome shotgun (WGS) entry which is preliminary data.</text>
</comment>
<accession>A0ACC5ZUY2</accession>